<protein>
    <submittedName>
        <fullName evidence="2">Protein executer chloroplastic-like</fullName>
    </submittedName>
</protein>
<evidence type="ECO:0000256" key="1">
    <source>
        <dbReference type="SAM" id="MobiDB-lite"/>
    </source>
</evidence>
<proteinExistence type="predicted"/>
<dbReference type="GO" id="GO:0042651">
    <property type="term" value="C:thylakoid membrane"/>
    <property type="evidence" value="ECO:0007669"/>
    <property type="project" value="TreeGrafter"/>
</dbReference>
<sequence length="647" mass="69556">MNSIGTQVSSFSTPGPIQHARKYVKGSTSCTHWRQSVPRSACVCSAGENSQFQGHAVSSSRSAAEKALRDAGIQLKSARDGPEPSELIVPHSNGLSWDEWKRHADSVDELLRRAQEVRERLDSAVWEERYSEAAACKQELDEIFAKDEVAKAAEELRAAIGEERFADAAAIRDSTASGLIGWWAGGAEDDPFGHVLRISRRFGRLVAAAYTPSALAEMKGWTEENPLRQDSAMLAQLGKDMGRDLLELYLLKDKEKGWLQQAAVLRDAPVPGGGAGSGAAGDADGFKGAEAQDTLKHLPSDITALTSFDGAEPSGGDAAHTVRVPATLVQITRDQIMIVPEPPAGGSGNDAGVPEPRDSAITGARVEKDDSESEDEGQRMSFKVVTDSGETISIQLDSSLKEALDQNADSETWGRVADAVSEMQERISPAGGPKASREELADSIRTAIEELISDSEDEDGMGDAGDSPDALSITRAQAEPSTYMRLDTEAVPTDPFSGLYLGAFGPHGPELIRFSRTVGEDGNTYVEGIKVTGDRHVPSGNVSFRAKIGRKNRLPMDAKYPEELGVVARYKGEGHTARPGFTDPKWVEGELLVFKSTANPSASVTGGAELGFVWEMPTGKKLLILMNRVDFRVLEFGSQDQFSGLLR</sequence>
<dbReference type="PANTHER" id="PTHR33917:SF3">
    <property type="entry name" value="PROTEIN EXECUTER 1, CHLOROPLASTIC"/>
    <property type="match status" value="1"/>
</dbReference>
<name>A0A061QWH8_9CHLO</name>
<accession>A0A061QWH8</accession>
<gene>
    <name evidence="2" type="ORF">TSPGSL018_22777</name>
</gene>
<organism evidence="2">
    <name type="scientific">Tetraselmis sp. GSL018</name>
    <dbReference type="NCBI Taxonomy" id="582737"/>
    <lineage>
        <taxon>Eukaryota</taxon>
        <taxon>Viridiplantae</taxon>
        <taxon>Chlorophyta</taxon>
        <taxon>core chlorophytes</taxon>
        <taxon>Chlorodendrophyceae</taxon>
        <taxon>Chlorodendrales</taxon>
        <taxon>Chlorodendraceae</taxon>
        <taxon>Tetraselmis</taxon>
    </lineage>
</organism>
<dbReference type="GO" id="GO:0010343">
    <property type="term" value="P:singlet oxygen-mediated programmed cell death"/>
    <property type="evidence" value="ECO:0007669"/>
    <property type="project" value="InterPro"/>
</dbReference>
<dbReference type="Pfam" id="PF12014">
    <property type="entry name" value="Cyclin_D1_bind"/>
    <property type="match status" value="1"/>
</dbReference>
<dbReference type="PANTHER" id="PTHR33917">
    <property type="entry name" value="PROTEIN EXECUTER 1, CHLOROPLASTIC"/>
    <property type="match status" value="1"/>
</dbReference>
<dbReference type="EMBL" id="GBEZ01024349">
    <property type="protein sequence ID" value="JAC62636.1"/>
    <property type="molecule type" value="Transcribed_RNA"/>
</dbReference>
<evidence type="ECO:0000313" key="2">
    <source>
        <dbReference type="EMBL" id="JAC62636.1"/>
    </source>
</evidence>
<dbReference type="AlphaFoldDB" id="A0A061QWH8"/>
<feature type="region of interest" description="Disordered" evidence="1">
    <location>
        <begin position="342"/>
        <end position="379"/>
    </location>
</feature>
<reference evidence="2" key="1">
    <citation type="submission" date="2014-05" db="EMBL/GenBank/DDBJ databases">
        <title>The transcriptome of the halophilic microalga Tetraselmis sp. GSL018 isolated from the Great Salt Lake, Utah.</title>
        <authorList>
            <person name="Jinkerson R.E."/>
            <person name="D'Adamo S."/>
            <person name="Posewitz M.C."/>
        </authorList>
    </citation>
    <scope>NUCLEOTIDE SEQUENCE</scope>
    <source>
        <strain evidence="2">GSL018</strain>
    </source>
</reference>
<dbReference type="InterPro" id="IPR044680">
    <property type="entry name" value="EX1/2"/>
</dbReference>